<sequence length="204" mass="23309">MVLSWGVMVVLMLVVVDSDLVGGGGDSVWLDAMVVVVVGVCTVGAVVGDIGLSRLKHETYLTTKTGKEAIEWEHKSKIPGKMHACGHDAHVAMLMGAAKILQEDHSDLEAIFDVQYDKYATLKEFMEKSTSFKEFQYELHTRYKKFLDQPTRRLDKIQLWKNAHYKDTKGWIHPVAEEKYVINKYYKSLSLLFWIKLVFSYFGI</sequence>
<keyword evidence="1" id="KW-1133">Transmembrane helix</keyword>
<feature type="chain" id="PRO_5041937379" evidence="2">
    <location>
        <begin position="19"/>
        <end position="204"/>
    </location>
</feature>
<dbReference type="Pfam" id="PF01546">
    <property type="entry name" value="Peptidase_M20"/>
    <property type="match status" value="1"/>
</dbReference>
<keyword evidence="4" id="KW-1185">Reference proteome</keyword>
<dbReference type="InterPro" id="IPR017439">
    <property type="entry name" value="Amidohydrolase"/>
</dbReference>
<dbReference type="SUPFAM" id="SSF53187">
    <property type="entry name" value="Zn-dependent exopeptidases"/>
    <property type="match status" value="1"/>
</dbReference>
<dbReference type="GO" id="GO:0010179">
    <property type="term" value="F:IAA-Ala conjugate hydrolase activity"/>
    <property type="evidence" value="ECO:0007669"/>
    <property type="project" value="TreeGrafter"/>
</dbReference>
<feature type="signal peptide" evidence="2">
    <location>
        <begin position="1"/>
        <end position="18"/>
    </location>
</feature>
<proteinExistence type="predicted"/>
<keyword evidence="1" id="KW-0812">Transmembrane</keyword>
<dbReference type="InterPro" id="IPR002933">
    <property type="entry name" value="Peptidase_M20"/>
</dbReference>
<evidence type="ECO:0000313" key="3">
    <source>
        <dbReference type="EMBL" id="CAI9769615.1"/>
    </source>
</evidence>
<organism evidence="3 4">
    <name type="scientific">Fraxinus pennsylvanica</name>
    <dbReference type="NCBI Taxonomy" id="56036"/>
    <lineage>
        <taxon>Eukaryota</taxon>
        <taxon>Viridiplantae</taxon>
        <taxon>Streptophyta</taxon>
        <taxon>Embryophyta</taxon>
        <taxon>Tracheophyta</taxon>
        <taxon>Spermatophyta</taxon>
        <taxon>Magnoliopsida</taxon>
        <taxon>eudicotyledons</taxon>
        <taxon>Gunneridae</taxon>
        <taxon>Pentapetalae</taxon>
        <taxon>asterids</taxon>
        <taxon>lamiids</taxon>
        <taxon>Lamiales</taxon>
        <taxon>Oleaceae</taxon>
        <taxon>Oleeae</taxon>
        <taxon>Fraxinus</taxon>
    </lineage>
</organism>
<dbReference type="GO" id="GO:0009850">
    <property type="term" value="P:auxin metabolic process"/>
    <property type="evidence" value="ECO:0007669"/>
    <property type="project" value="TreeGrafter"/>
</dbReference>
<evidence type="ECO:0000313" key="4">
    <source>
        <dbReference type="Proteomes" id="UP000834106"/>
    </source>
</evidence>
<reference evidence="3" key="1">
    <citation type="submission" date="2023-05" db="EMBL/GenBank/DDBJ databases">
        <authorList>
            <person name="Huff M."/>
        </authorList>
    </citation>
    <scope>NUCLEOTIDE SEQUENCE</scope>
</reference>
<accession>A0AAD2E001</accession>
<evidence type="ECO:0000256" key="1">
    <source>
        <dbReference type="SAM" id="Phobius"/>
    </source>
</evidence>
<keyword evidence="2" id="KW-0732">Signal</keyword>
<dbReference type="GO" id="GO:0005783">
    <property type="term" value="C:endoplasmic reticulum"/>
    <property type="evidence" value="ECO:0007669"/>
    <property type="project" value="TreeGrafter"/>
</dbReference>
<keyword evidence="1" id="KW-0472">Membrane</keyword>
<evidence type="ECO:0000256" key="2">
    <source>
        <dbReference type="SAM" id="SignalP"/>
    </source>
</evidence>
<dbReference type="Gene3D" id="3.40.630.10">
    <property type="entry name" value="Zn peptidases"/>
    <property type="match status" value="1"/>
</dbReference>
<gene>
    <name evidence="3" type="ORF">FPE_LOCUS16675</name>
</gene>
<dbReference type="PANTHER" id="PTHR11014">
    <property type="entry name" value="PEPTIDASE M20 FAMILY MEMBER"/>
    <property type="match status" value="1"/>
</dbReference>
<protein>
    <submittedName>
        <fullName evidence="3">Uncharacterized protein</fullName>
    </submittedName>
</protein>
<feature type="transmembrane region" description="Helical" evidence="1">
    <location>
        <begin position="28"/>
        <end position="47"/>
    </location>
</feature>
<dbReference type="AlphaFoldDB" id="A0AAD2E001"/>
<name>A0AAD2E001_9LAMI</name>
<dbReference type="Proteomes" id="UP000834106">
    <property type="component" value="Chromosome 10"/>
</dbReference>
<dbReference type="PANTHER" id="PTHR11014:SF171">
    <property type="entry name" value="IAA-AMINO ACID HYDROLASE ILR1-LIKE 4-RELATED"/>
    <property type="match status" value="1"/>
</dbReference>
<dbReference type="EMBL" id="OU503045">
    <property type="protein sequence ID" value="CAI9769615.1"/>
    <property type="molecule type" value="Genomic_DNA"/>
</dbReference>